<dbReference type="GO" id="GO:0006644">
    <property type="term" value="P:phospholipid metabolic process"/>
    <property type="evidence" value="ECO:0007669"/>
    <property type="project" value="InterPro"/>
</dbReference>
<dbReference type="GO" id="GO:0016042">
    <property type="term" value="P:lipid catabolic process"/>
    <property type="evidence" value="ECO:0007669"/>
    <property type="project" value="UniProtKB-KW"/>
</dbReference>
<sequence>MISIGVLSIIQLNVIGWTDGRRLRGGRDERLQKVTLFHEQTVAVIQYRYDQPVECDLILAESSATSITTQHQTDILNNITTLESQTPPIESNLTKIQNLFDTRFFPLHFLEHAQIHHQGRVLSLIFLPKFKNDSLPKFCSLKIVDESIKNNLLESLGMESDVIREIPFQEMTSIIDTCNTLDKVLSPNETTNIIKKDPETKDDEDVEDVYFKSIFSGIVPGTKWCGINDIAVNYHDIGEEGELDRCCRAHDHCPVKVKAFQSNYGTFNFHPYTKSHCYCDNVFYNCLKRLVIGENSTNTPLQKAHTIGNIYFNVIGIECIEPKFPVHCLESMNEEGIVIIHEATSTYRQPNIPLHRFRRSFNFGQSNDGNSNNNERTDKCIKWTVDMSREPKYFQPSQCIQNFYGTKTKD</sequence>
<evidence type="ECO:0000259" key="6">
    <source>
        <dbReference type="Pfam" id="PF05826"/>
    </source>
</evidence>
<dbReference type="PROSITE" id="PS00118">
    <property type="entry name" value="PA2_HIS"/>
    <property type="match status" value="1"/>
</dbReference>
<keyword evidence="8" id="KW-1185">Reference proteome</keyword>
<dbReference type="SUPFAM" id="SSF48619">
    <property type="entry name" value="Phospholipase A2, PLA2"/>
    <property type="match status" value="1"/>
</dbReference>
<dbReference type="Gene3D" id="1.20.90.10">
    <property type="entry name" value="Phospholipase A2 domain"/>
    <property type="match status" value="1"/>
</dbReference>
<dbReference type="OrthoDB" id="10059604at2759"/>
<feature type="domain" description="Phospholipase A2-like central" evidence="6">
    <location>
        <begin position="218"/>
        <end position="321"/>
    </location>
</feature>
<dbReference type="InterPro" id="IPR033113">
    <property type="entry name" value="PLA2_histidine"/>
</dbReference>
<keyword evidence="4" id="KW-0442">Lipid degradation</keyword>
<dbReference type="PANTHER" id="PTHR12253">
    <property type="entry name" value="RH14732P"/>
    <property type="match status" value="1"/>
</dbReference>
<dbReference type="Pfam" id="PF05826">
    <property type="entry name" value="Phospholip_A2_2"/>
    <property type="match status" value="1"/>
</dbReference>
<dbReference type="GO" id="GO:0004623">
    <property type="term" value="F:phospholipase A2 activity"/>
    <property type="evidence" value="ECO:0007669"/>
    <property type="project" value="UniProtKB-EC"/>
</dbReference>
<dbReference type="EMBL" id="HG994585">
    <property type="protein sequence ID" value="CAF2984738.1"/>
    <property type="molecule type" value="Genomic_DNA"/>
</dbReference>
<gene>
    <name evidence="7" type="ORF">LSAA_11652</name>
</gene>
<evidence type="ECO:0000313" key="7">
    <source>
        <dbReference type="EMBL" id="CAF2984738.1"/>
    </source>
</evidence>
<dbReference type="AlphaFoldDB" id="A0A7R8D0K2"/>
<dbReference type="EC" id="3.1.1.4" evidence="7"/>
<comment type="subcellular location">
    <subcellularLocation>
        <location evidence="2">Secreted</location>
    </subcellularLocation>
</comment>
<keyword evidence="3" id="KW-0964">Secreted</keyword>
<keyword evidence="7" id="KW-0378">Hydrolase</keyword>
<evidence type="ECO:0000256" key="1">
    <source>
        <dbReference type="ARBA" id="ARBA00001913"/>
    </source>
</evidence>
<dbReference type="InterPro" id="IPR036444">
    <property type="entry name" value="PLipase_A2_dom_sf"/>
</dbReference>
<protein>
    <submittedName>
        <fullName evidence="7">PLA2G</fullName>
        <ecNumber evidence="7">3.1.1.4</ecNumber>
    </submittedName>
</protein>
<accession>A0A7R8D0K2</accession>
<proteinExistence type="predicted"/>
<dbReference type="Proteomes" id="UP000675881">
    <property type="component" value="Chromosome 6"/>
</dbReference>
<evidence type="ECO:0000256" key="2">
    <source>
        <dbReference type="ARBA" id="ARBA00004613"/>
    </source>
</evidence>
<organism evidence="7 8">
    <name type="scientific">Lepeophtheirus salmonis</name>
    <name type="common">Salmon louse</name>
    <name type="synonym">Caligus salmonis</name>
    <dbReference type="NCBI Taxonomy" id="72036"/>
    <lineage>
        <taxon>Eukaryota</taxon>
        <taxon>Metazoa</taxon>
        <taxon>Ecdysozoa</taxon>
        <taxon>Arthropoda</taxon>
        <taxon>Crustacea</taxon>
        <taxon>Multicrustacea</taxon>
        <taxon>Hexanauplia</taxon>
        <taxon>Copepoda</taxon>
        <taxon>Siphonostomatoida</taxon>
        <taxon>Caligidae</taxon>
        <taxon>Lepeophtheirus</taxon>
    </lineage>
</organism>
<evidence type="ECO:0000256" key="5">
    <source>
        <dbReference type="ARBA" id="ARBA00023098"/>
    </source>
</evidence>
<dbReference type="GO" id="GO:0050482">
    <property type="term" value="P:arachidonate secretion"/>
    <property type="evidence" value="ECO:0007669"/>
    <property type="project" value="InterPro"/>
</dbReference>
<reference evidence="7" key="1">
    <citation type="submission" date="2021-02" db="EMBL/GenBank/DDBJ databases">
        <authorList>
            <person name="Bekaert M."/>
        </authorList>
    </citation>
    <scope>NUCLEOTIDE SEQUENCE</scope>
    <source>
        <strain evidence="7">IoA-00</strain>
    </source>
</reference>
<dbReference type="GO" id="GO:0005576">
    <property type="term" value="C:extracellular region"/>
    <property type="evidence" value="ECO:0007669"/>
    <property type="project" value="UniProtKB-SubCell"/>
</dbReference>
<evidence type="ECO:0000313" key="8">
    <source>
        <dbReference type="Proteomes" id="UP000675881"/>
    </source>
</evidence>
<evidence type="ECO:0000256" key="4">
    <source>
        <dbReference type="ARBA" id="ARBA00022963"/>
    </source>
</evidence>
<comment type="cofactor">
    <cofactor evidence="1">
        <name>Ca(2+)</name>
        <dbReference type="ChEBI" id="CHEBI:29108"/>
    </cofactor>
</comment>
<name>A0A7R8D0K2_LEPSM</name>
<evidence type="ECO:0000256" key="3">
    <source>
        <dbReference type="ARBA" id="ARBA00022525"/>
    </source>
</evidence>
<keyword evidence="5" id="KW-0443">Lipid metabolism</keyword>
<dbReference type="InterPro" id="IPR016090">
    <property type="entry name" value="PLA2-like_dom"/>
</dbReference>